<dbReference type="HOGENOM" id="CLU_603770_0_0_7"/>
<feature type="region of interest" description="Disordered" evidence="1">
    <location>
        <begin position="16"/>
        <end position="55"/>
    </location>
</feature>
<dbReference type="InterPro" id="IPR036465">
    <property type="entry name" value="vWFA_dom_sf"/>
</dbReference>
<organism evidence="2 3">
    <name type="scientific">Pelobacter propionicus (strain DSM 2379 / NBRC 103807 / OttBd1)</name>
    <dbReference type="NCBI Taxonomy" id="338966"/>
    <lineage>
        <taxon>Bacteria</taxon>
        <taxon>Pseudomonadati</taxon>
        <taxon>Thermodesulfobacteriota</taxon>
        <taxon>Desulfuromonadia</taxon>
        <taxon>Desulfuromonadales</taxon>
        <taxon>Desulfuromonadaceae</taxon>
        <taxon>Pelobacter</taxon>
    </lineage>
</organism>
<dbReference type="eggNOG" id="COG2718">
    <property type="taxonomic scope" value="Bacteria"/>
</dbReference>
<dbReference type="Proteomes" id="UP000006732">
    <property type="component" value="Chromosome"/>
</dbReference>
<dbReference type="OrthoDB" id="9788289at2"/>
<dbReference type="AlphaFoldDB" id="A1APR1"/>
<proteinExistence type="predicted"/>
<feature type="compositionally biased region" description="Basic and acidic residues" evidence="1">
    <location>
        <begin position="21"/>
        <end position="36"/>
    </location>
</feature>
<sequence length="465" mass="50754">MRNKLLTYLEELKAAGMSPQREAELRAELETADDPHAPPASVAEGAGTEGSGLPNFKGGDLTFLQQIPPPYVNAAVLAKSLDELLERDRQREKDGFPRKIQVGKLVKPGKGNAGKVVVVPTTVEEKLIHDSTIRPTGEGGGEGSGTGGSGEGEEGEVIGEQPVRGEADQPGGAGPGEGEGENHELESTAYDLGKTLSEKFQLPNLKDKGKKRSFTRYSYDLTDKNRGFGQVLDKKATLRTIVETNIALGNLPDLSDIDPTRFLIAPHDKIYRVLSPEKDYEPQAMLFFLRDYSGSMEGKATELVVSQHVLIYSWLLYQYAGQAETRFILHDTEAREVPDFYTYYNSRVAGGTQVSSAFKLVNDIVEKENLARDYNIYVFHGTDGDDWDDGGMKAVAEISHMLGYASRVGITVAAHAGQDGVMTTVARFMNTSGLLKSKPGLIRMDIIQEDADEARLIEGIKKLIS</sequence>
<reference evidence="2 3" key="1">
    <citation type="submission" date="2006-10" db="EMBL/GenBank/DDBJ databases">
        <title>Complete sequence of chromosome of Pelobacter propionicus DSM 2379.</title>
        <authorList>
            <consortium name="US DOE Joint Genome Institute"/>
            <person name="Copeland A."/>
            <person name="Lucas S."/>
            <person name="Lapidus A."/>
            <person name="Barry K."/>
            <person name="Detter J.C."/>
            <person name="Glavina del Rio T."/>
            <person name="Hammon N."/>
            <person name="Israni S."/>
            <person name="Dalin E."/>
            <person name="Tice H."/>
            <person name="Pitluck S."/>
            <person name="Saunders E."/>
            <person name="Brettin T."/>
            <person name="Bruce D."/>
            <person name="Han C."/>
            <person name="Tapia R."/>
            <person name="Schmutz J."/>
            <person name="Larimer F."/>
            <person name="Land M."/>
            <person name="Hauser L."/>
            <person name="Kyrpides N."/>
            <person name="Kim E."/>
            <person name="Lovley D."/>
            <person name="Richardson P."/>
        </authorList>
    </citation>
    <scope>NUCLEOTIDE SEQUENCE [LARGE SCALE GENOMIC DNA]</scope>
    <source>
        <strain evidence="3">DSM 2379 / NBRC 103807 / OttBd1</strain>
    </source>
</reference>
<dbReference type="InterPro" id="IPR006698">
    <property type="entry name" value="UPF0229"/>
</dbReference>
<accession>A1APR1</accession>
<dbReference type="RefSeq" id="WP_011735608.1">
    <property type="nucleotide sequence ID" value="NC_008609.1"/>
</dbReference>
<dbReference type="PANTHER" id="PTHR30510:SF2">
    <property type="entry name" value="UPF0229 PROTEIN YEAH"/>
    <property type="match status" value="1"/>
</dbReference>
<dbReference type="PANTHER" id="PTHR30510">
    <property type="entry name" value="UPF0229 PROTEIN YEAH"/>
    <property type="match status" value="1"/>
</dbReference>
<gene>
    <name evidence="2" type="ordered locus">Ppro_1719</name>
</gene>
<evidence type="ECO:0000256" key="1">
    <source>
        <dbReference type="SAM" id="MobiDB-lite"/>
    </source>
</evidence>
<dbReference type="Pfam" id="PF04285">
    <property type="entry name" value="DUF444"/>
    <property type="match status" value="1"/>
</dbReference>
<evidence type="ECO:0008006" key="4">
    <source>
        <dbReference type="Google" id="ProtNLM"/>
    </source>
</evidence>
<keyword evidence="3" id="KW-1185">Reference proteome</keyword>
<protein>
    <recommendedName>
        <fullName evidence="4">DUF444 family protein</fullName>
    </recommendedName>
</protein>
<evidence type="ECO:0000313" key="2">
    <source>
        <dbReference type="EMBL" id="ABK99331.1"/>
    </source>
</evidence>
<dbReference type="STRING" id="338966.Ppro_1719"/>
<evidence type="ECO:0000313" key="3">
    <source>
        <dbReference type="Proteomes" id="UP000006732"/>
    </source>
</evidence>
<dbReference type="EMBL" id="CP000482">
    <property type="protein sequence ID" value="ABK99331.1"/>
    <property type="molecule type" value="Genomic_DNA"/>
</dbReference>
<feature type="region of interest" description="Disordered" evidence="1">
    <location>
        <begin position="127"/>
        <end position="183"/>
    </location>
</feature>
<dbReference type="SUPFAM" id="SSF53300">
    <property type="entry name" value="vWA-like"/>
    <property type="match status" value="1"/>
</dbReference>
<dbReference type="NCBIfam" id="NF003712">
    <property type="entry name" value="PRK05325.2-4"/>
    <property type="match status" value="1"/>
</dbReference>
<dbReference type="KEGG" id="ppd:Ppro_1719"/>
<feature type="compositionally biased region" description="Gly residues" evidence="1">
    <location>
        <begin position="137"/>
        <end position="150"/>
    </location>
</feature>
<name>A1APR1_PELPD</name>